<dbReference type="InterPro" id="IPR001849">
    <property type="entry name" value="PH_domain"/>
</dbReference>
<dbReference type="Pfam" id="PF00616">
    <property type="entry name" value="RasGAP"/>
    <property type="match status" value="1"/>
</dbReference>
<name>A0A2G8KAB8_STIJA</name>
<feature type="domain" description="PH" evidence="2">
    <location>
        <begin position="1"/>
        <end position="131"/>
    </location>
</feature>
<dbReference type="PROSITE" id="PS50003">
    <property type="entry name" value="PH_DOMAIN"/>
    <property type="match status" value="1"/>
</dbReference>
<dbReference type="InterPro" id="IPR000008">
    <property type="entry name" value="C2_dom"/>
</dbReference>
<dbReference type="Proteomes" id="UP000230750">
    <property type="component" value="Unassembled WGS sequence"/>
</dbReference>
<evidence type="ECO:0000313" key="6">
    <source>
        <dbReference type="Proteomes" id="UP000230750"/>
    </source>
</evidence>
<accession>A0A2G8KAB8</accession>
<reference evidence="5 6" key="1">
    <citation type="journal article" date="2017" name="PLoS Biol.">
        <title>The sea cucumber genome provides insights into morphological evolution and visceral regeneration.</title>
        <authorList>
            <person name="Zhang X."/>
            <person name="Sun L."/>
            <person name="Yuan J."/>
            <person name="Sun Y."/>
            <person name="Gao Y."/>
            <person name="Zhang L."/>
            <person name="Li S."/>
            <person name="Dai H."/>
            <person name="Hamel J.F."/>
            <person name="Liu C."/>
            <person name="Yu Y."/>
            <person name="Liu S."/>
            <person name="Lin W."/>
            <person name="Guo K."/>
            <person name="Jin S."/>
            <person name="Xu P."/>
            <person name="Storey K.B."/>
            <person name="Huan P."/>
            <person name="Zhang T."/>
            <person name="Zhou Y."/>
            <person name="Zhang J."/>
            <person name="Lin C."/>
            <person name="Li X."/>
            <person name="Xing L."/>
            <person name="Huo D."/>
            <person name="Sun M."/>
            <person name="Wang L."/>
            <person name="Mercier A."/>
            <person name="Li F."/>
            <person name="Yang H."/>
            <person name="Xiang J."/>
        </authorList>
    </citation>
    <scope>NUCLEOTIDE SEQUENCE [LARGE SCALE GENOMIC DNA]</scope>
    <source>
        <strain evidence="5">Shaxun</strain>
        <tissue evidence="5">Muscle</tissue>
    </source>
</reference>
<dbReference type="AlphaFoldDB" id="A0A2G8KAB8"/>
<proteinExistence type="predicted"/>
<dbReference type="InterPro" id="IPR057606">
    <property type="entry name" value="SynGAP1-like_PH"/>
</dbReference>
<dbReference type="PANTHER" id="PTHR10194:SF60">
    <property type="entry name" value="RAS GTPASE-ACTIVATING PROTEIN RASKOL"/>
    <property type="match status" value="1"/>
</dbReference>
<dbReference type="Gene3D" id="1.10.506.10">
    <property type="entry name" value="GTPase Activation - p120gap, domain 1"/>
    <property type="match status" value="2"/>
</dbReference>
<gene>
    <name evidence="5" type="ORF">BSL78_18214</name>
</gene>
<protein>
    <submittedName>
        <fullName evidence="5">Putative disabled-like 2-interacting protein</fullName>
    </submittedName>
</protein>
<dbReference type="PROSITE" id="PS50004">
    <property type="entry name" value="C2"/>
    <property type="match status" value="1"/>
</dbReference>
<dbReference type="SUPFAM" id="SSF49562">
    <property type="entry name" value="C2 domain (Calcium/lipid-binding domain, CaLB)"/>
    <property type="match status" value="1"/>
</dbReference>
<dbReference type="InterPro" id="IPR008936">
    <property type="entry name" value="Rho_GTPase_activation_prot"/>
</dbReference>
<keyword evidence="6" id="KW-1185">Reference proteome</keyword>
<dbReference type="GO" id="GO:0005096">
    <property type="term" value="F:GTPase activator activity"/>
    <property type="evidence" value="ECO:0007669"/>
    <property type="project" value="UniProtKB-KW"/>
</dbReference>
<dbReference type="Pfam" id="PF25321">
    <property type="entry name" value="PH_RASGAP"/>
    <property type="match status" value="1"/>
</dbReference>
<organism evidence="5 6">
    <name type="scientific">Stichopus japonicus</name>
    <name type="common">Sea cucumber</name>
    <dbReference type="NCBI Taxonomy" id="307972"/>
    <lineage>
        <taxon>Eukaryota</taxon>
        <taxon>Metazoa</taxon>
        <taxon>Echinodermata</taxon>
        <taxon>Eleutherozoa</taxon>
        <taxon>Echinozoa</taxon>
        <taxon>Holothuroidea</taxon>
        <taxon>Aspidochirotacea</taxon>
        <taxon>Aspidochirotida</taxon>
        <taxon>Stichopodidae</taxon>
        <taxon>Apostichopus</taxon>
    </lineage>
</organism>
<dbReference type="EMBL" id="MRZV01000744">
    <property type="protein sequence ID" value="PIK44930.1"/>
    <property type="molecule type" value="Genomic_DNA"/>
</dbReference>
<dbReference type="STRING" id="307972.A0A2G8KAB8"/>
<dbReference type="InterPro" id="IPR039360">
    <property type="entry name" value="Ras_GTPase"/>
</dbReference>
<dbReference type="Pfam" id="PF00168">
    <property type="entry name" value="C2"/>
    <property type="match status" value="1"/>
</dbReference>
<dbReference type="SMART" id="SM00323">
    <property type="entry name" value="RasGAP"/>
    <property type="match status" value="1"/>
</dbReference>
<dbReference type="SUPFAM" id="SSF50729">
    <property type="entry name" value="PH domain-like"/>
    <property type="match status" value="1"/>
</dbReference>
<evidence type="ECO:0000256" key="1">
    <source>
        <dbReference type="ARBA" id="ARBA00022468"/>
    </source>
</evidence>
<dbReference type="OrthoDB" id="5572587at2759"/>
<dbReference type="InterPro" id="IPR001936">
    <property type="entry name" value="RasGAP_dom"/>
</dbReference>
<dbReference type="InterPro" id="IPR035892">
    <property type="entry name" value="C2_domain_sf"/>
</dbReference>
<evidence type="ECO:0000313" key="5">
    <source>
        <dbReference type="EMBL" id="PIK44930.1"/>
    </source>
</evidence>
<sequence length="435" mass="49478">MIRFSIVASSTCLYTSRTAAYSIERTLCDEVLSLRDIEAATNTYSTLQRQKTMSGQLKPARSHESLVLDPGSSQDLINLAGSDFEIRPLHSSILGQDHCFQITTAVGSKYYSCRSDTERDKWIESILSAIYPDKDDRRRLDSSLKVWVVEGKNLPGKKRYFCEICLDDGLFARTTPKLRGDMLFWGEQFQFSCLPDIDAIKVHVYKEIDKKRKRDKNYIGHVNIPIEDVNTKTAVERWERGSPTLRIKARYQSLSILPLSQYSDLAQYLRCNAVSLCHILEQEINVKAKEEVATCLVKILQCLGTAKDFLINLVLSEMENIKEESLVFRANTMATKSMEAYLKLIGAKYLQDTLGDFIQYLYDKDGDCEVDPTKLASGSLSHHQSDLTMLCEMVCCKILNSPASFPAEIRAVFQEFRKQFGDRTNGNNLCNKLIR</sequence>
<evidence type="ECO:0000259" key="3">
    <source>
        <dbReference type="PROSITE" id="PS50004"/>
    </source>
</evidence>
<keyword evidence="1" id="KW-0343">GTPase activation</keyword>
<dbReference type="CDD" id="cd04013">
    <property type="entry name" value="C2_SynGAP_like"/>
    <property type="match status" value="1"/>
</dbReference>
<comment type="caution">
    <text evidence="5">The sequence shown here is derived from an EMBL/GenBank/DDBJ whole genome shotgun (WGS) entry which is preliminary data.</text>
</comment>
<dbReference type="PANTHER" id="PTHR10194">
    <property type="entry name" value="RAS GTPASE-ACTIVATING PROTEINS"/>
    <property type="match status" value="1"/>
</dbReference>
<feature type="domain" description="Ras-GAP" evidence="4">
    <location>
        <begin position="288"/>
        <end position="435"/>
    </location>
</feature>
<dbReference type="SMART" id="SM00239">
    <property type="entry name" value="C2"/>
    <property type="match status" value="1"/>
</dbReference>
<feature type="domain" description="C2" evidence="3">
    <location>
        <begin position="122"/>
        <end position="239"/>
    </location>
</feature>
<dbReference type="SUPFAM" id="SSF48350">
    <property type="entry name" value="GTPase activation domain, GAP"/>
    <property type="match status" value="1"/>
</dbReference>
<evidence type="ECO:0000259" key="2">
    <source>
        <dbReference type="PROSITE" id="PS50003"/>
    </source>
</evidence>
<evidence type="ECO:0000259" key="4">
    <source>
        <dbReference type="PROSITE" id="PS50018"/>
    </source>
</evidence>
<dbReference type="PROSITE" id="PS50018">
    <property type="entry name" value="RAS_GTPASE_ACTIV_2"/>
    <property type="match status" value="1"/>
</dbReference>
<dbReference type="Gene3D" id="2.60.40.150">
    <property type="entry name" value="C2 domain"/>
    <property type="match status" value="1"/>
</dbReference>